<evidence type="ECO:0000313" key="5">
    <source>
        <dbReference type="Proteomes" id="UP000076552"/>
    </source>
</evidence>
<organism evidence="4 5">
    <name type="scientific">Colletotrichum tofieldiae</name>
    <dbReference type="NCBI Taxonomy" id="708197"/>
    <lineage>
        <taxon>Eukaryota</taxon>
        <taxon>Fungi</taxon>
        <taxon>Dikarya</taxon>
        <taxon>Ascomycota</taxon>
        <taxon>Pezizomycotina</taxon>
        <taxon>Sordariomycetes</taxon>
        <taxon>Hypocreomycetidae</taxon>
        <taxon>Glomerellales</taxon>
        <taxon>Glomerellaceae</taxon>
        <taxon>Colletotrichum</taxon>
        <taxon>Colletotrichum spaethianum species complex</taxon>
    </lineage>
</organism>
<sequence>MSVGNNLYFMATRRKHTKSRTGCQDCKRRKVKCDESYPSCFDCTRLGITCSFLRTSGQRVEVGQPRPTWPTPAGENDQAGTDTTGTDTPGSESNQSPRLRLLGFVSNYASSPASSDVDIWGRGLELMHHYSVETCNTISFRLDMQYVWKVVVPETAYSTPFVMHGILALSAAHKARLLPNERNAYLDIAAYHQASGLAGFRVALQDLSENTWESVFCFSSLLIIYVCCLHEARDSSDGSFSSVHEVLELFSFVRGMKTTLNASGKPLQRSRFAPLAYGVWSVDESDPMY</sequence>
<dbReference type="InterPro" id="IPR036864">
    <property type="entry name" value="Zn2-C6_fun-type_DNA-bd_sf"/>
</dbReference>
<evidence type="ECO:0000256" key="1">
    <source>
        <dbReference type="ARBA" id="ARBA00023242"/>
    </source>
</evidence>
<feature type="domain" description="Zn(2)-C6 fungal-type" evidence="3">
    <location>
        <begin position="22"/>
        <end position="52"/>
    </location>
</feature>
<feature type="region of interest" description="Disordered" evidence="2">
    <location>
        <begin position="61"/>
        <end position="97"/>
    </location>
</feature>
<dbReference type="PANTHER" id="PTHR47784:SF5">
    <property type="entry name" value="STEROL UPTAKE CONTROL PROTEIN 2"/>
    <property type="match status" value="1"/>
</dbReference>
<evidence type="ECO:0000256" key="2">
    <source>
        <dbReference type="SAM" id="MobiDB-lite"/>
    </source>
</evidence>
<dbReference type="Gene3D" id="4.10.240.10">
    <property type="entry name" value="Zn(2)-C6 fungal-type DNA-binding domain"/>
    <property type="match status" value="1"/>
</dbReference>
<gene>
    <name evidence="4" type="ORF">CT0861_10950</name>
</gene>
<dbReference type="Pfam" id="PF11951">
    <property type="entry name" value="Fungal_trans_2"/>
    <property type="match status" value="1"/>
</dbReference>
<comment type="caution">
    <text evidence="4">The sequence shown here is derived from an EMBL/GenBank/DDBJ whole genome shotgun (WGS) entry which is preliminary data.</text>
</comment>
<dbReference type="GO" id="GO:0008270">
    <property type="term" value="F:zinc ion binding"/>
    <property type="evidence" value="ECO:0007669"/>
    <property type="project" value="InterPro"/>
</dbReference>
<dbReference type="InterPro" id="IPR001138">
    <property type="entry name" value="Zn2Cys6_DnaBD"/>
</dbReference>
<dbReference type="SUPFAM" id="SSF57701">
    <property type="entry name" value="Zn2/Cys6 DNA-binding domain"/>
    <property type="match status" value="1"/>
</dbReference>
<dbReference type="PROSITE" id="PS00463">
    <property type="entry name" value="ZN2_CY6_FUNGAL_1"/>
    <property type="match status" value="1"/>
</dbReference>
<proteinExistence type="predicted"/>
<dbReference type="InterPro" id="IPR021858">
    <property type="entry name" value="Fun_TF"/>
</dbReference>
<dbReference type="InterPro" id="IPR053157">
    <property type="entry name" value="Sterol_Uptake_Regulator"/>
</dbReference>
<accession>A0A166Z6A4</accession>
<feature type="non-terminal residue" evidence="4">
    <location>
        <position position="289"/>
    </location>
</feature>
<dbReference type="CDD" id="cd00067">
    <property type="entry name" value="GAL4"/>
    <property type="match status" value="1"/>
</dbReference>
<dbReference type="PROSITE" id="PS50048">
    <property type="entry name" value="ZN2_CY6_FUNGAL_2"/>
    <property type="match status" value="1"/>
</dbReference>
<dbReference type="EMBL" id="LFIV01000002">
    <property type="protein sequence ID" value="KZL78492.1"/>
    <property type="molecule type" value="Genomic_DNA"/>
</dbReference>
<dbReference type="Pfam" id="PF00172">
    <property type="entry name" value="Zn_clus"/>
    <property type="match status" value="1"/>
</dbReference>
<dbReference type="AlphaFoldDB" id="A0A166Z6A4"/>
<evidence type="ECO:0000313" key="4">
    <source>
        <dbReference type="EMBL" id="KZL78492.1"/>
    </source>
</evidence>
<reference evidence="4 5" key="1">
    <citation type="submission" date="2015-06" db="EMBL/GenBank/DDBJ databases">
        <title>Survival trade-offs in plant roots during colonization by closely related pathogenic and mutualistic fungi.</title>
        <authorList>
            <person name="Hacquard S."/>
            <person name="Kracher B."/>
            <person name="Hiruma K."/>
            <person name="Weinman A."/>
            <person name="Muench P."/>
            <person name="Garrido Oter R."/>
            <person name="Ver Loren van Themaat E."/>
            <person name="Dallerey J.-F."/>
            <person name="Damm U."/>
            <person name="Henrissat B."/>
            <person name="Lespinet O."/>
            <person name="Thon M."/>
            <person name="Kemen E."/>
            <person name="McHardy A.C."/>
            <person name="Schulze-Lefert P."/>
            <person name="O'Connell R.J."/>
        </authorList>
    </citation>
    <scope>NUCLEOTIDE SEQUENCE [LARGE SCALE GENOMIC DNA]</scope>
    <source>
        <strain evidence="4 5">0861</strain>
    </source>
</reference>
<dbReference type="GO" id="GO:0001228">
    <property type="term" value="F:DNA-binding transcription activator activity, RNA polymerase II-specific"/>
    <property type="evidence" value="ECO:0007669"/>
    <property type="project" value="TreeGrafter"/>
</dbReference>
<evidence type="ECO:0000259" key="3">
    <source>
        <dbReference type="PROSITE" id="PS50048"/>
    </source>
</evidence>
<name>A0A166Z6A4_9PEZI</name>
<protein>
    <submittedName>
        <fullName evidence="4">Sterol uptake control protein 2</fullName>
    </submittedName>
</protein>
<dbReference type="PANTHER" id="PTHR47784">
    <property type="entry name" value="STEROL UPTAKE CONTROL PROTEIN 2"/>
    <property type="match status" value="1"/>
</dbReference>
<keyword evidence="1" id="KW-0539">Nucleus</keyword>
<dbReference type="Proteomes" id="UP000076552">
    <property type="component" value="Unassembled WGS sequence"/>
</dbReference>
<keyword evidence="5" id="KW-1185">Reference proteome</keyword>
<dbReference type="SMART" id="SM00066">
    <property type="entry name" value="GAL4"/>
    <property type="match status" value="1"/>
</dbReference>